<accession>A0A844GC91</accession>
<reference evidence="1 2" key="1">
    <citation type="submission" date="2019-11" db="EMBL/GenBank/DDBJ databases">
        <title>Draft genome sequence of Paludibacterium sp. dN18-1.</title>
        <authorList>
            <person name="Im W.-T."/>
        </authorList>
    </citation>
    <scope>NUCLEOTIDE SEQUENCE [LARGE SCALE GENOMIC DNA]</scope>
    <source>
        <strain evidence="2">dN 18-1</strain>
    </source>
</reference>
<gene>
    <name evidence="1" type="ORF">GKE73_02075</name>
</gene>
<protein>
    <submittedName>
        <fullName evidence="1">Uncharacterized protein</fullName>
    </submittedName>
</protein>
<dbReference type="Pfam" id="PF05069">
    <property type="entry name" value="Phage_tail_S"/>
    <property type="match status" value="1"/>
</dbReference>
<organism evidence="1 2">
    <name type="scientific">Paludibacterium denitrificans</name>
    <dbReference type="NCBI Taxonomy" id="2675226"/>
    <lineage>
        <taxon>Bacteria</taxon>
        <taxon>Pseudomonadati</taxon>
        <taxon>Pseudomonadota</taxon>
        <taxon>Betaproteobacteria</taxon>
        <taxon>Neisseriales</taxon>
        <taxon>Chromobacteriaceae</taxon>
        <taxon>Paludibacterium</taxon>
    </lineage>
</organism>
<sequence>MDKLLAQAHNLRPALLDFAEWAKAETDQRFAEQKDWHGQPWEPNAPTTLAAYIRHGGKKNFKKDGSLSKRGQTVLA</sequence>
<keyword evidence="2" id="KW-1185">Reference proteome</keyword>
<proteinExistence type="predicted"/>
<dbReference type="Proteomes" id="UP000446658">
    <property type="component" value="Unassembled WGS sequence"/>
</dbReference>
<evidence type="ECO:0000313" key="2">
    <source>
        <dbReference type="Proteomes" id="UP000446658"/>
    </source>
</evidence>
<dbReference type="AlphaFoldDB" id="A0A844GC91"/>
<evidence type="ECO:0000313" key="1">
    <source>
        <dbReference type="EMBL" id="MTD32527.1"/>
    </source>
</evidence>
<comment type="caution">
    <text evidence="1">The sequence shown here is derived from an EMBL/GenBank/DDBJ whole genome shotgun (WGS) entry which is preliminary data.</text>
</comment>
<name>A0A844GC91_9NEIS</name>
<dbReference type="InterPro" id="IPR006522">
    <property type="entry name" value="Phage_virion_morphogenesis"/>
</dbReference>
<dbReference type="EMBL" id="WLYX01000001">
    <property type="protein sequence ID" value="MTD32527.1"/>
    <property type="molecule type" value="Genomic_DNA"/>
</dbReference>